<dbReference type="InterPro" id="IPR006009">
    <property type="entry name" value="GlcNAc_MurG"/>
</dbReference>
<evidence type="ECO:0000256" key="11">
    <source>
        <dbReference type="SAM" id="MobiDB-lite"/>
    </source>
</evidence>
<keyword evidence="15" id="KW-1185">Reference proteome</keyword>
<evidence type="ECO:0000256" key="10">
    <source>
        <dbReference type="HAMAP-Rule" id="MF_00033"/>
    </source>
</evidence>
<feature type="domain" description="Glycosyl transferase family 28 C-terminal" evidence="13">
    <location>
        <begin position="195"/>
        <end position="356"/>
    </location>
</feature>
<evidence type="ECO:0000256" key="8">
    <source>
        <dbReference type="ARBA" id="ARBA00023306"/>
    </source>
</evidence>
<keyword evidence="3 10" id="KW-0328">Glycosyltransferase</keyword>
<feature type="region of interest" description="Disordered" evidence="11">
    <location>
        <begin position="370"/>
        <end position="400"/>
    </location>
</feature>
<dbReference type="GO" id="GO:0071555">
    <property type="term" value="P:cell wall organization"/>
    <property type="evidence" value="ECO:0007669"/>
    <property type="project" value="UniProtKB-KW"/>
</dbReference>
<comment type="caution">
    <text evidence="10">Lacks conserved residue(s) required for the propagation of feature annotation.</text>
</comment>
<comment type="function">
    <text evidence="10">Cell wall formation. Catalyzes the transfer of a GlcNAc subunit on undecaprenyl-pyrophosphoryl-MurNAc-pentapeptide (lipid intermediate I) to form undecaprenyl-pyrophosphoryl-MurNAc-(pentapeptide)GlcNAc (lipid intermediate II).</text>
</comment>
<dbReference type="GO" id="GO:0005975">
    <property type="term" value="P:carbohydrate metabolic process"/>
    <property type="evidence" value="ECO:0007669"/>
    <property type="project" value="InterPro"/>
</dbReference>
<evidence type="ECO:0000313" key="14">
    <source>
        <dbReference type="EMBL" id="SFT25493.1"/>
    </source>
</evidence>
<sequence>MAQHGGPDQGRQPLLVIAAGGTGGHMFPAQALAEIMLRRGWRVKLSTDARGARYTGGFPHSTEIEEVSSATFSRGGLVAKAMVPLRVAKGVLSMARRFRRDRPNVVVGFGGYPSIPALGAARLLKLPSMIHEQNGVLGKVNEKFARKVDAVACGTWPTKLPEGVEGIPVGNPVRSAVRERAGAGYIAPGDYPMSLLVIGGSQGARILSDVVPPAIERLPMELLRHLRISHQARDEDGERVAKFYYEHGIDAEVQPFFNDVPARMSEAQLVISRSGASSVADISVIGRPSILIPYAAALADHQTVNAQGLVDAGAAIRIPESKLSVEAMTEAMMAVLCNPEGAAQMSRAALSISHPDAALGLAQMVEELAGFGSDDTYEEEPDAYYSGEEDQAYEQETGQR</sequence>
<dbReference type="OrthoDB" id="9808936at2"/>
<dbReference type="GO" id="GO:0050511">
    <property type="term" value="F:undecaprenyldiphospho-muramoylpentapeptide beta-N-acetylglucosaminyltransferase activity"/>
    <property type="evidence" value="ECO:0007669"/>
    <property type="project" value="UniProtKB-UniRule"/>
</dbReference>
<proteinExistence type="inferred from homology"/>
<comment type="subcellular location">
    <subcellularLocation>
        <location evidence="10">Cell membrane</location>
        <topology evidence="10">Peripheral membrane protein</topology>
        <orientation evidence="10">Cytoplasmic side</orientation>
    </subcellularLocation>
</comment>
<dbReference type="CDD" id="cd03785">
    <property type="entry name" value="GT28_MurG"/>
    <property type="match status" value="1"/>
</dbReference>
<keyword evidence="2 10" id="KW-0132">Cell division</keyword>
<keyword evidence="6 10" id="KW-0573">Peptidoglycan synthesis</keyword>
<keyword evidence="8 10" id="KW-0131">Cell cycle</keyword>
<dbReference type="EC" id="2.4.1.227" evidence="10"/>
<dbReference type="InterPro" id="IPR007235">
    <property type="entry name" value="Glyco_trans_28_C"/>
</dbReference>
<comment type="pathway">
    <text evidence="10">Cell wall biogenesis; peptidoglycan biosynthesis.</text>
</comment>
<dbReference type="GO" id="GO:0051301">
    <property type="term" value="P:cell division"/>
    <property type="evidence" value="ECO:0007669"/>
    <property type="project" value="UniProtKB-KW"/>
</dbReference>
<dbReference type="PANTHER" id="PTHR21015">
    <property type="entry name" value="UDP-N-ACETYLGLUCOSAMINE--N-ACETYLMURAMYL-(PENTAPEPTIDE) PYROPHOSPHORYL-UNDECAPRENOL N-ACETYLGLUCOSAMINE TRANSFERASE 1"/>
    <property type="match status" value="1"/>
</dbReference>
<dbReference type="SUPFAM" id="SSF53756">
    <property type="entry name" value="UDP-Glycosyltransferase/glycogen phosphorylase"/>
    <property type="match status" value="1"/>
</dbReference>
<dbReference type="GO" id="GO:0005886">
    <property type="term" value="C:plasma membrane"/>
    <property type="evidence" value="ECO:0007669"/>
    <property type="project" value="UniProtKB-SubCell"/>
</dbReference>
<evidence type="ECO:0000313" key="15">
    <source>
        <dbReference type="Proteomes" id="UP000199392"/>
    </source>
</evidence>
<feature type="binding site" evidence="10">
    <location>
        <position position="174"/>
    </location>
    <ligand>
        <name>UDP-N-acetyl-alpha-D-glucosamine</name>
        <dbReference type="ChEBI" id="CHEBI:57705"/>
    </ligand>
</feature>
<evidence type="ECO:0000256" key="2">
    <source>
        <dbReference type="ARBA" id="ARBA00022618"/>
    </source>
</evidence>
<keyword evidence="5 10" id="KW-0133">Cell shape</keyword>
<keyword evidence="9 10" id="KW-0961">Cell wall biogenesis/degradation</keyword>
<evidence type="ECO:0000256" key="6">
    <source>
        <dbReference type="ARBA" id="ARBA00022984"/>
    </source>
</evidence>
<evidence type="ECO:0000259" key="13">
    <source>
        <dbReference type="Pfam" id="PF04101"/>
    </source>
</evidence>
<gene>
    <name evidence="10" type="primary">murG</name>
    <name evidence="14" type="ORF">SAMN04488050_12222</name>
</gene>
<dbReference type="UniPathway" id="UPA00219"/>
<feature type="binding site" evidence="10">
    <location>
        <position position="134"/>
    </location>
    <ligand>
        <name>UDP-N-acetyl-alpha-D-glucosamine</name>
        <dbReference type="ChEBI" id="CHEBI:57705"/>
    </ligand>
</feature>
<dbReference type="STRING" id="311180.SAMN04488050_12222"/>
<evidence type="ECO:0000256" key="7">
    <source>
        <dbReference type="ARBA" id="ARBA00023136"/>
    </source>
</evidence>
<dbReference type="HAMAP" id="MF_00033">
    <property type="entry name" value="MurG"/>
    <property type="match status" value="1"/>
</dbReference>
<evidence type="ECO:0000256" key="3">
    <source>
        <dbReference type="ARBA" id="ARBA00022676"/>
    </source>
</evidence>
<dbReference type="GO" id="GO:0008360">
    <property type="term" value="P:regulation of cell shape"/>
    <property type="evidence" value="ECO:0007669"/>
    <property type="project" value="UniProtKB-KW"/>
</dbReference>
<accession>A0A1I6WHP5</accession>
<dbReference type="GO" id="GO:0051991">
    <property type="term" value="F:UDP-N-acetyl-D-glucosamine:N-acetylmuramoyl-L-alanyl-D-glutamyl-meso-2,6-diaminopimelyl-D-alanyl-D-alanine-diphosphoundecaprenol 4-beta-N-acetylglucosaminlytransferase activity"/>
    <property type="evidence" value="ECO:0007669"/>
    <property type="project" value="RHEA"/>
</dbReference>
<feature type="binding site" evidence="10">
    <location>
        <position position="201"/>
    </location>
    <ligand>
        <name>UDP-N-acetyl-alpha-D-glucosamine</name>
        <dbReference type="ChEBI" id="CHEBI:57705"/>
    </ligand>
</feature>
<feature type="domain" description="Glycosyltransferase family 28 N-terminal" evidence="12">
    <location>
        <begin position="16"/>
        <end position="152"/>
    </location>
</feature>
<dbReference type="AlphaFoldDB" id="A0A1I6WHP5"/>
<dbReference type="Proteomes" id="UP000199392">
    <property type="component" value="Unassembled WGS sequence"/>
</dbReference>
<evidence type="ECO:0000256" key="5">
    <source>
        <dbReference type="ARBA" id="ARBA00022960"/>
    </source>
</evidence>
<feature type="binding site" evidence="10">
    <location>
        <position position="302"/>
    </location>
    <ligand>
        <name>UDP-N-acetyl-alpha-D-glucosamine</name>
        <dbReference type="ChEBI" id="CHEBI:57705"/>
    </ligand>
</feature>
<dbReference type="GO" id="GO:0009252">
    <property type="term" value="P:peptidoglycan biosynthetic process"/>
    <property type="evidence" value="ECO:0007669"/>
    <property type="project" value="UniProtKB-UniRule"/>
</dbReference>
<organism evidence="14 15">
    <name type="scientific">Alloyangia pacifica</name>
    <dbReference type="NCBI Taxonomy" id="311180"/>
    <lineage>
        <taxon>Bacteria</taxon>
        <taxon>Pseudomonadati</taxon>
        <taxon>Pseudomonadota</taxon>
        <taxon>Alphaproteobacteria</taxon>
        <taxon>Rhodobacterales</taxon>
        <taxon>Roseobacteraceae</taxon>
        <taxon>Alloyangia</taxon>
    </lineage>
</organism>
<name>A0A1I6WHP5_9RHOB</name>
<feature type="binding site" evidence="10">
    <location>
        <begin position="22"/>
        <end position="24"/>
    </location>
    <ligand>
        <name>UDP-N-acetyl-alpha-D-glucosamine</name>
        <dbReference type="ChEBI" id="CHEBI:57705"/>
    </ligand>
</feature>
<evidence type="ECO:0000259" key="12">
    <source>
        <dbReference type="Pfam" id="PF03033"/>
    </source>
</evidence>
<keyword evidence="4 10" id="KW-0808">Transferase</keyword>
<reference evidence="15" key="1">
    <citation type="submission" date="2016-10" db="EMBL/GenBank/DDBJ databases">
        <authorList>
            <person name="Varghese N."/>
            <person name="Submissions S."/>
        </authorList>
    </citation>
    <scope>NUCLEOTIDE SEQUENCE [LARGE SCALE GENOMIC DNA]</scope>
    <source>
        <strain evidence="15">DSM 26894</strain>
    </source>
</reference>
<dbReference type="Pfam" id="PF03033">
    <property type="entry name" value="Glyco_transf_28"/>
    <property type="match status" value="1"/>
</dbReference>
<dbReference type="InterPro" id="IPR004276">
    <property type="entry name" value="GlycoTrans_28_N"/>
</dbReference>
<feature type="compositionally biased region" description="Acidic residues" evidence="11">
    <location>
        <begin position="375"/>
        <end position="393"/>
    </location>
</feature>
<dbReference type="RefSeq" id="WP_092430984.1">
    <property type="nucleotide sequence ID" value="NZ_FNCL01000025.1"/>
</dbReference>
<evidence type="ECO:0000256" key="1">
    <source>
        <dbReference type="ARBA" id="ARBA00022475"/>
    </source>
</evidence>
<dbReference type="EMBL" id="FOZW01000022">
    <property type="protein sequence ID" value="SFT25493.1"/>
    <property type="molecule type" value="Genomic_DNA"/>
</dbReference>
<comment type="similarity">
    <text evidence="10">Belongs to the glycosyltransferase 28 family. MurG subfamily.</text>
</comment>
<evidence type="ECO:0000256" key="9">
    <source>
        <dbReference type="ARBA" id="ARBA00023316"/>
    </source>
</evidence>
<protein>
    <recommendedName>
        <fullName evidence="10">UDP-N-acetylglucosamine--N-acetylmuramyl-(pentapeptide) pyrophosphoryl-undecaprenol N-acetylglucosamine transferase</fullName>
        <ecNumber evidence="10">2.4.1.227</ecNumber>
    </recommendedName>
    <alternativeName>
        <fullName evidence="10">Undecaprenyl-PP-MurNAc-pentapeptide-UDPGlcNAc GlcNAc transferase</fullName>
    </alternativeName>
</protein>
<dbReference type="Gene3D" id="3.40.50.2000">
    <property type="entry name" value="Glycogen Phosphorylase B"/>
    <property type="match status" value="2"/>
</dbReference>
<keyword evidence="1 10" id="KW-1003">Cell membrane</keyword>
<keyword evidence="7 10" id="KW-0472">Membrane</keyword>
<evidence type="ECO:0000256" key="4">
    <source>
        <dbReference type="ARBA" id="ARBA00022679"/>
    </source>
</evidence>
<dbReference type="PANTHER" id="PTHR21015:SF22">
    <property type="entry name" value="GLYCOSYLTRANSFERASE"/>
    <property type="match status" value="1"/>
</dbReference>
<dbReference type="Pfam" id="PF04101">
    <property type="entry name" value="Glyco_tran_28_C"/>
    <property type="match status" value="1"/>
</dbReference>
<comment type="catalytic activity">
    <reaction evidence="10">
        <text>di-trans,octa-cis-undecaprenyl diphospho-N-acetyl-alpha-D-muramoyl-L-alanyl-D-glutamyl-meso-2,6-diaminopimeloyl-D-alanyl-D-alanine + UDP-N-acetyl-alpha-D-glucosamine = di-trans,octa-cis-undecaprenyl diphospho-[N-acetyl-alpha-D-glucosaminyl-(1-&gt;4)]-N-acetyl-alpha-D-muramoyl-L-alanyl-D-glutamyl-meso-2,6-diaminopimeloyl-D-alanyl-D-alanine + UDP + H(+)</text>
        <dbReference type="Rhea" id="RHEA:31227"/>
        <dbReference type="ChEBI" id="CHEBI:15378"/>
        <dbReference type="ChEBI" id="CHEBI:57705"/>
        <dbReference type="ChEBI" id="CHEBI:58223"/>
        <dbReference type="ChEBI" id="CHEBI:61387"/>
        <dbReference type="ChEBI" id="CHEBI:61388"/>
        <dbReference type="EC" id="2.4.1.227"/>
    </reaction>
</comment>